<keyword evidence="3" id="KW-1185">Reference proteome</keyword>
<accession>A0A9J6AMR9</accession>
<evidence type="ECO:0000313" key="3">
    <source>
        <dbReference type="Proteomes" id="UP000824120"/>
    </source>
</evidence>
<gene>
    <name evidence="2" type="ORF">H5410_010781</name>
</gene>
<feature type="compositionally biased region" description="Low complexity" evidence="1">
    <location>
        <begin position="26"/>
        <end position="38"/>
    </location>
</feature>
<name>A0A9J6AMR9_SOLCO</name>
<dbReference type="AlphaFoldDB" id="A0A9J6AMR9"/>
<evidence type="ECO:0000313" key="2">
    <source>
        <dbReference type="EMBL" id="KAG5625563.1"/>
    </source>
</evidence>
<protein>
    <submittedName>
        <fullName evidence="2">Uncharacterized protein</fullName>
    </submittedName>
</protein>
<proteinExistence type="predicted"/>
<evidence type="ECO:0000256" key="1">
    <source>
        <dbReference type="SAM" id="MobiDB-lite"/>
    </source>
</evidence>
<feature type="region of interest" description="Disordered" evidence="1">
    <location>
        <begin position="1"/>
        <end position="38"/>
    </location>
</feature>
<dbReference type="Proteomes" id="UP000824120">
    <property type="component" value="Chromosome 2"/>
</dbReference>
<dbReference type="EMBL" id="JACXVP010000002">
    <property type="protein sequence ID" value="KAG5625563.1"/>
    <property type="molecule type" value="Genomic_DNA"/>
</dbReference>
<sequence>MHLSGDDPAEPKLDMLIISSSRQAEEPSCPETSSPTSSVISEGTIFFSRAQHPPIPTKRITHYSPALQAAGLTSHHHRRPDNLLRSWQPFYCLMDSVMIDSFSRPVPVTEMQRQHLFFLSY</sequence>
<organism evidence="2 3">
    <name type="scientific">Solanum commersonii</name>
    <name type="common">Commerson's wild potato</name>
    <name type="synonym">Commerson's nightshade</name>
    <dbReference type="NCBI Taxonomy" id="4109"/>
    <lineage>
        <taxon>Eukaryota</taxon>
        <taxon>Viridiplantae</taxon>
        <taxon>Streptophyta</taxon>
        <taxon>Embryophyta</taxon>
        <taxon>Tracheophyta</taxon>
        <taxon>Spermatophyta</taxon>
        <taxon>Magnoliopsida</taxon>
        <taxon>eudicotyledons</taxon>
        <taxon>Gunneridae</taxon>
        <taxon>Pentapetalae</taxon>
        <taxon>asterids</taxon>
        <taxon>lamiids</taxon>
        <taxon>Solanales</taxon>
        <taxon>Solanaceae</taxon>
        <taxon>Solanoideae</taxon>
        <taxon>Solaneae</taxon>
        <taxon>Solanum</taxon>
    </lineage>
</organism>
<reference evidence="2 3" key="1">
    <citation type="submission" date="2020-09" db="EMBL/GenBank/DDBJ databases">
        <title>De no assembly of potato wild relative species, Solanum commersonii.</title>
        <authorList>
            <person name="Cho K."/>
        </authorList>
    </citation>
    <scope>NUCLEOTIDE SEQUENCE [LARGE SCALE GENOMIC DNA]</scope>
    <source>
        <strain evidence="2">LZ3.2</strain>
        <tissue evidence="2">Leaf</tissue>
    </source>
</reference>
<comment type="caution">
    <text evidence="2">The sequence shown here is derived from an EMBL/GenBank/DDBJ whole genome shotgun (WGS) entry which is preliminary data.</text>
</comment>